<dbReference type="AlphaFoldDB" id="A0AA95LTQ5"/>
<name>A0AA95LTQ5_9BACI</name>
<dbReference type="EMBL" id="CP126099">
    <property type="protein sequence ID" value="WHY30078.1"/>
    <property type="molecule type" value="Genomic_DNA"/>
</dbReference>
<dbReference type="Proteomes" id="UP001178303">
    <property type="component" value="Chromosome"/>
</dbReference>
<reference evidence="1" key="1">
    <citation type="submission" date="2023-05" db="EMBL/GenBank/DDBJ databases">
        <title>Comparative genomics of Bacillaceae isolates and their secondary metabolite potential.</title>
        <authorList>
            <person name="Song L."/>
            <person name="Nielsen L.J."/>
            <person name="Mohite O."/>
            <person name="Xu X."/>
            <person name="Weber T."/>
            <person name="Kovacs A.T."/>
        </authorList>
    </citation>
    <scope>NUCLEOTIDE SEQUENCE</scope>
    <source>
        <strain evidence="1">LN15</strain>
    </source>
</reference>
<evidence type="ECO:0000313" key="2">
    <source>
        <dbReference type="Proteomes" id="UP001178303"/>
    </source>
</evidence>
<evidence type="ECO:0000313" key="1">
    <source>
        <dbReference type="EMBL" id="WHY30078.1"/>
    </source>
</evidence>
<sequence>MTEFELQLGNFMLYCSSKNLSTKTLKSYDQTLNGGEWPSLSRIFGHSSVEVTQKGYLDFTDSEIGKKYQKHSPLNHLKV</sequence>
<protein>
    <submittedName>
        <fullName evidence="1">Integrase</fullName>
    </submittedName>
</protein>
<proteinExistence type="predicted"/>
<accession>A0AA95LTQ5</accession>
<organism evidence="1 2">
    <name type="scientific">Bacillus wiedmannii</name>
    <dbReference type="NCBI Taxonomy" id="1890302"/>
    <lineage>
        <taxon>Bacteria</taxon>
        <taxon>Bacillati</taxon>
        <taxon>Bacillota</taxon>
        <taxon>Bacilli</taxon>
        <taxon>Bacillales</taxon>
        <taxon>Bacillaceae</taxon>
        <taxon>Bacillus</taxon>
        <taxon>Bacillus cereus group</taxon>
    </lineage>
</organism>
<gene>
    <name evidence="1" type="ORF">QNH45_04680</name>
</gene>